<accession>A0ABD0MWU7</accession>
<feature type="region of interest" description="Disordered" evidence="3">
    <location>
        <begin position="114"/>
        <end position="134"/>
    </location>
</feature>
<dbReference type="InterPro" id="IPR000477">
    <property type="entry name" value="RT_dom"/>
</dbReference>
<evidence type="ECO:0000256" key="1">
    <source>
        <dbReference type="ARBA" id="ARBA00010879"/>
    </source>
</evidence>
<feature type="domain" description="Reverse transcriptase" evidence="4">
    <location>
        <begin position="186"/>
        <end position="283"/>
    </location>
</feature>
<evidence type="ECO:0000256" key="2">
    <source>
        <dbReference type="ARBA" id="ARBA00012180"/>
    </source>
</evidence>
<dbReference type="SUPFAM" id="SSF56672">
    <property type="entry name" value="DNA/RNA polymerases"/>
    <property type="match status" value="1"/>
</dbReference>
<evidence type="ECO:0000259" key="4">
    <source>
        <dbReference type="Pfam" id="PF00078"/>
    </source>
</evidence>
<dbReference type="Pfam" id="PF00078">
    <property type="entry name" value="RVT_1"/>
    <property type="match status" value="1"/>
</dbReference>
<feature type="compositionally biased region" description="Basic and acidic residues" evidence="3">
    <location>
        <begin position="123"/>
        <end position="133"/>
    </location>
</feature>
<dbReference type="PANTHER" id="PTHR33064:SF37">
    <property type="entry name" value="RIBONUCLEASE H"/>
    <property type="match status" value="1"/>
</dbReference>
<evidence type="ECO:0000313" key="6">
    <source>
        <dbReference type="Proteomes" id="UP001529510"/>
    </source>
</evidence>
<dbReference type="GO" id="GO:0004523">
    <property type="term" value="F:RNA-DNA hybrid ribonuclease activity"/>
    <property type="evidence" value="ECO:0007669"/>
    <property type="project" value="UniProtKB-EC"/>
</dbReference>
<dbReference type="EMBL" id="JAMKFB020000025">
    <property type="protein sequence ID" value="KAL0154442.1"/>
    <property type="molecule type" value="Genomic_DNA"/>
</dbReference>
<proteinExistence type="inferred from homology"/>
<dbReference type="Gene3D" id="3.10.10.10">
    <property type="entry name" value="HIV Type 1 Reverse Transcriptase, subunit A, domain 1"/>
    <property type="match status" value="1"/>
</dbReference>
<dbReference type="InterPro" id="IPR051320">
    <property type="entry name" value="Viral_Replic_Matur_Polypro"/>
</dbReference>
<gene>
    <name evidence="5" type="ORF">M9458_048705</name>
</gene>
<dbReference type="Proteomes" id="UP001529510">
    <property type="component" value="Unassembled WGS sequence"/>
</dbReference>
<name>A0ABD0MWU7_CIRMR</name>
<dbReference type="InterPro" id="IPR043128">
    <property type="entry name" value="Rev_trsase/Diguanyl_cyclase"/>
</dbReference>
<dbReference type="AlphaFoldDB" id="A0ABD0MWU7"/>
<evidence type="ECO:0000313" key="5">
    <source>
        <dbReference type="EMBL" id="KAL0154442.1"/>
    </source>
</evidence>
<dbReference type="Gene3D" id="3.30.70.270">
    <property type="match status" value="1"/>
</dbReference>
<organism evidence="5 6">
    <name type="scientific">Cirrhinus mrigala</name>
    <name type="common">Mrigala</name>
    <dbReference type="NCBI Taxonomy" id="683832"/>
    <lineage>
        <taxon>Eukaryota</taxon>
        <taxon>Metazoa</taxon>
        <taxon>Chordata</taxon>
        <taxon>Craniata</taxon>
        <taxon>Vertebrata</taxon>
        <taxon>Euteleostomi</taxon>
        <taxon>Actinopterygii</taxon>
        <taxon>Neopterygii</taxon>
        <taxon>Teleostei</taxon>
        <taxon>Ostariophysi</taxon>
        <taxon>Cypriniformes</taxon>
        <taxon>Cyprinidae</taxon>
        <taxon>Labeoninae</taxon>
        <taxon>Labeonini</taxon>
        <taxon>Cirrhinus</taxon>
    </lineage>
</organism>
<comment type="caution">
    <text evidence="5">The sequence shown here is derived from an EMBL/GenBank/DDBJ whole genome shotgun (WGS) entry which is preliminary data.</text>
</comment>
<dbReference type="InterPro" id="IPR043502">
    <property type="entry name" value="DNA/RNA_pol_sf"/>
</dbReference>
<sequence>TDYHLLRNALIKEFADPESEQELVAALETKQGRNETPQAYYSRLRRAYFGARNEPNMEEDLNFKTIFLRNLHPGTMTSQQLRDLAHKAYGKQKKAAEKGTKSAAVLDLTTQMPTTRTVPSSHLKNEDHPRPTENETLTEITTGMDSVDDKTHLDATRRNPGTIQDPILCPDMASLKAQWQMETHRFWTIPVHPDDQHKLAFTFGNRQFAFMRCPFSYANSPAEFNIFLNKACPDARARGNIIYVDDLLLKTVNVADHLKEINHVLNQLTTAGAKIALHKGQWCKK</sequence>
<evidence type="ECO:0000256" key="3">
    <source>
        <dbReference type="SAM" id="MobiDB-lite"/>
    </source>
</evidence>
<protein>
    <recommendedName>
        <fullName evidence="2">ribonuclease H</fullName>
        <ecNumber evidence="2">3.1.26.4</ecNumber>
    </recommendedName>
</protein>
<dbReference type="EC" id="3.1.26.4" evidence="2"/>
<comment type="similarity">
    <text evidence="1">Belongs to the beta type-B retroviral polymerase family. HERV class-II K(HML-2) pol subfamily.</text>
</comment>
<feature type="non-terminal residue" evidence="5">
    <location>
        <position position="285"/>
    </location>
</feature>
<feature type="non-terminal residue" evidence="5">
    <location>
        <position position="1"/>
    </location>
</feature>
<dbReference type="PANTHER" id="PTHR33064">
    <property type="entry name" value="POL PROTEIN"/>
    <property type="match status" value="1"/>
</dbReference>
<reference evidence="5 6" key="1">
    <citation type="submission" date="2024-05" db="EMBL/GenBank/DDBJ databases">
        <title>Genome sequencing and assembly of Indian major carp, Cirrhinus mrigala (Hamilton, 1822).</title>
        <authorList>
            <person name="Mohindra V."/>
            <person name="Chowdhury L.M."/>
            <person name="Lal K."/>
            <person name="Jena J.K."/>
        </authorList>
    </citation>
    <scope>NUCLEOTIDE SEQUENCE [LARGE SCALE GENOMIC DNA]</scope>
    <source>
        <strain evidence="5">CM1030</strain>
        <tissue evidence="5">Blood</tissue>
    </source>
</reference>
<keyword evidence="6" id="KW-1185">Reference proteome</keyword>